<dbReference type="PATRIC" id="fig|1122241.3.peg.1165"/>
<proteinExistence type="predicted"/>
<evidence type="ECO:0000313" key="1">
    <source>
        <dbReference type="EMBL" id="KYH32505.1"/>
    </source>
</evidence>
<reference evidence="1 2" key="1">
    <citation type="submission" date="2016-02" db="EMBL/GenBank/DDBJ databases">
        <title>Genome sequence of Moorella mulderi DSM 14980.</title>
        <authorList>
            <person name="Poehlein A."/>
            <person name="Daniel R."/>
        </authorList>
    </citation>
    <scope>NUCLEOTIDE SEQUENCE [LARGE SCALE GENOMIC DNA]</scope>
    <source>
        <strain evidence="1 2">DSM 14980</strain>
    </source>
</reference>
<gene>
    <name evidence="1" type="ORF">MOMUL_11060</name>
</gene>
<name>A0A151AXX9_9FIRM</name>
<evidence type="ECO:0000313" key="2">
    <source>
        <dbReference type="Proteomes" id="UP000075670"/>
    </source>
</evidence>
<comment type="caution">
    <text evidence="1">The sequence shown here is derived from an EMBL/GenBank/DDBJ whole genome shotgun (WGS) entry which is preliminary data.</text>
</comment>
<dbReference type="AlphaFoldDB" id="A0A151AXX9"/>
<sequence>MEIRISPKAEQYIKEKSDTITIKLEMCGG</sequence>
<organism evidence="1 2">
    <name type="scientific">Moorella mulderi DSM 14980</name>
    <dbReference type="NCBI Taxonomy" id="1122241"/>
    <lineage>
        <taxon>Bacteria</taxon>
        <taxon>Bacillati</taxon>
        <taxon>Bacillota</taxon>
        <taxon>Clostridia</taxon>
        <taxon>Neomoorellales</taxon>
        <taxon>Neomoorellaceae</taxon>
        <taxon>Neomoorella</taxon>
    </lineage>
</organism>
<protein>
    <submittedName>
        <fullName evidence="1">Uncharacterized protein</fullName>
    </submittedName>
</protein>
<dbReference type="Proteomes" id="UP000075670">
    <property type="component" value="Unassembled WGS sequence"/>
</dbReference>
<dbReference type="EMBL" id="LTBC01000003">
    <property type="protein sequence ID" value="KYH32505.1"/>
    <property type="molecule type" value="Genomic_DNA"/>
</dbReference>
<keyword evidence="2" id="KW-1185">Reference proteome</keyword>
<accession>A0A151AXX9</accession>